<dbReference type="InterPro" id="IPR036282">
    <property type="entry name" value="Glutathione-S-Trfase_C_sf"/>
</dbReference>
<dbReference type="InterPro" id="IPR010987">
    <property type="entry name" value="Glutathione-S-Trfase_C-like"/>
</dbReference>
<evidence type="ECO:0000313" key="4">
    <source>
        <dbReference type="Proteomes" id="UP000032025"/>
    </source>
</evidence>
<protein>
    <submittedName>
        <fullName evidence="3">Gst protein</fullName>
    </submittedName>
</protein>
<dbReference type="InterPro" id="IPR036249">
    <property type="entry name" value="Thioredoxin-like_sf"/>
</dbReference>
<dbReference type="EMBL" id="BBJS01000061">
    <property type="protein sequence ID" value="GAN15561.1"/>
    <property type="molecule type" value="Genomic_DNA"/>
</dbReference>
<feature type="domain" description="GST C-terminal" evidence="2">
    <location>
        <begin position="88"/>
        <end position="218"/>
    </location>
</feature>
<organism evidence="3 4">
    <name type="scientific">Sphingomonas paucimobilis NBRC 13935</name>
    <dbReference type="NCBI Taxonomy" id="1219050"/>
    <lineage>
        <taxon>Bacteria</taxon>
        <taxon>Pseudomonadati</taxon>
        <taxon>Pseudomonadota</taxon>
        <taxon>Alphaproteobacteria</taxon>
        <taxon>Sphingomonadales</taxon>
        <taxon>Sphingomonadaceae</taxon>
        <taxon>Sphingomonas</taxon>
    </lineage>
</organism>
<comment type="caution">
    <text evidence="3">The sequence shown here is derived from an EMBL/GenBank/DDBJ whole genome shotgun (WGS) entry which is preliminary data.</text>
</comment>
<dbReference type="SUPFAM" id="SSF47616">
    <property type="entry name" value="GST C-terminal domain-like"/>
    <property type="match status" value="1"/>
</dbReference>
<proteinExistence type="predicted"/>
<dbReference type="SUPFAM" id="SSF52833">
    <property type="entry name" value="Thioredoxin-like"/>
    <property type="match status" value="1"/>
</dbReference>
<accession>A0A0C9MY68</accession>
<dbReference type="PROSITE" id="PS50405">
    <property type="entry name" value="GST_CTER"/>
    <property type="match status" value="1"/>
</dbReference>
<dbReference type="PROSITE" id="PS50404">
    <property type="entry name" value="GST_NTER"/>
    <property type="match status" value="1"/>
</dbReference>
<dbReference type="SFLD" id="SFLDS00019">
    <property type="entry name" value="Glutathione_Transferase_(cytos"/>
    <property type="match status" value="1"/>
</dbReference>
<dbReference type="InterPro" id="IPR004045">
    <property type="entry name" value="Glutathione_S-Trfase_N"/>
</dbReference>
<dbReference type="CDD" id="cd00299">
    <property type="entry name" value="GST_C_family"/>
    <property type="match status" value="1"/>
</dbReference>
<dbReference type="Gene3D" id="1.20.1050.10">
    <property type="match status" value="1"/>
</dbReference>
<evidence type="ECO:0000313" key="3">
    <source>
        <dbReference type="EMBL" id="GAN15561.1"/>
    </source>
</evidence>
<sequence length="226" mass="25715">MGGMWQLYQFPLCPFSRKVRLLLGEKGVGYELVRESPWQRRDEFLDMNPAGQTPVMVDEERGVLLVDSMAISEFFEETVEKSAMINGTAVGRAEIRRLVTWFDTHFYQDVTGPLLHERMVKRVARTGSPDAKGLREAMKAAVGHLDYTDYLLDHRNWLGGATMSLADLAAAAQISVADYLGGIDWKGHEQTARWYRGLKSRPSFRPLLSERMEMVTPPSHYDNVDF</sequence>
<evidence type="ECO:0000259" key="2">
    <source>
        <dbReference type="PROSITE" id="PS50405"/>
    </source>
</evidence>
<evidence type="ECO:0000259" key="1">
    <source>
        <dbReference type="PROSITE" id="PS50404"/>
    </source>
</evidence>
<keyword evidence="4" id="KW-1185">Reference proteome</keyword>
<dbReference type="AlphaFoldDB" id="A0A0C9MY68"/>
<dbReference type="Proteomes" id="UP000032025">
    <property type="component" value="Unassembled WGS sequence"/>
</dbReference>
<dbReference type="SFLD" id="SFLDG00358">
    <property type="entry name" value="Main_(cytGST)"/>
    <property type="match status" value="1"/>
</dbReference>
<reference evidence="3 4" key="1">
    <citation type="submission" date="2014-08" db="EMBL/GenBank/DDBJ databases">
        <title>Whole genome shotgun sequence of Sphingomonas paucimobilis NBRC 13935.</title>
        <authorList>
            <person name="Hosoyama A."/>
            <person name="Hashimoto M."/>
            <person name="Hosoyama Y."/>
            <person name="Noguchi M."/>
            <person name="Uohara A."/>
            <person name="Ohji S."/>
            <person name="Katano-Makiyama Y."/>
            <person name="Ichikawa N."/>
            <person name="Kimura A."/>
            <person name="Yamazoe A."/>
            <person name="Fujita N."/>
        </authorList>
    </citation>
    <scope>NUCLEOTIDE SEQUENCE [LARGE SCALE GENOMIC DNA]</scope>
    <source>
        <strain evidence="3 4">NBRC 13935</strain>
    </source>
</reference>
<dbReference type="PANTHER" id="PTHR44051:SF8">
    <property type="entry name" value="GLUTATHIONE S-TRANSFERASE GSTA"/>
    <property type="match status" value="1"/>
</dbReference>
<name>A0A0C9MY68_SPHPI</name>
<gene>
    <name evidence="3" type="primary">gst</name>
    <name evidence="3" type="ORF">SP6_61_00100</name>
</gene>
<dbReference type="InterPro" id="IPR040079">
    <property type="entry name" value="Glutathione_S-Trfase"/>
</dbReference>
<dbReference type="Pfam" id="PF13417">
    <property type="entry name" value="GST_N_3"/>
    <property type="match status" value="1"/>
</dbReference>
<dbReference type="PANTHER" id="PTHR44051">
    <property type="entry name" value="GLUTATHIONE S-TRANSFERASE-RELATED"/>
    <property type="match status" value="1"/>
</dbReference>
<dbReference type="CDD" id="cd00570">
    <property type="entry name" value="GST_N_family"/>
    <property type="match status" value="1"/>
</dbReference>
<dbReference type="Gene3D" id="3.40.30.10">
    <property type="entry name" value="Glutaredoxin"/>
    <property type="match status" value="1"/>
</dbReference>
<feature type="domain" description="GST N-terminal" evidence="1">
    <location>
        <begin position="3"/>
        <end position="83"/>
    </location>
</feature>